<evidence type="ECO:0000259" key="1">
    <source>
        <dbReference type="PROSITE" id="PS51186"/>
    </source>
</evidence>
<name>A0A367ETE4_9ACTN</name>
<protein>
    <submittedName>
        <fullName evidence="2">N-acetyltransferase</fullName>
    </submittedName>
</protein>
<dbReference type="Gene3D" id="3.40.630.30">
    <property type="match status" value="1"/>
</dbReference>
<dbReference type="Pfam" id="PF13302">
    <property type="entry name" value="Acetyltransf_3"/>
    <property type="match status" value="1"/>
</dbReference>
<dbReference type="AlphaFoldDB" id="A0A367ETE4"/>
<sequence>MGPNDSPSPARRREPAVIETERLLLRPLTRDDVDHMVTLHADPEVTRFVPTFTRAQAYARLAEIEGQWAERGHGLCAVELKETGEFIGRCGLNHWDVFDEVEAGWTFRRSSWGRGYATEAARACVEWGFRRLDAPYFTAMIHPANTPSERVAQRLGFTPLREDHFLGHDVLVHARYRPGHEKR</sequence>
<reference evidence="2 3" key="1">
    <citation type="submission" date="2018-06" db="EMBL/GenBank/DDBJ databases">
        <title>Streptomyces reniochalinae sp. nov. and Streptomyces diacarnus sp. nov. from marine sponges.</title>
        <authorList>
            <person name="Li L."/>
        </authorList>
    </citation>
    <scope>NUCLEOTIDE SEQUENCE [LARGE SCALE GENOMIC DNA]</scope>
    <source>
        <strain evidence="2 3">LHW51701</strain>
    </source>
</reference>
<dbReference type="EMBL" id="QOIN01000046">
    <property type="protein sequence ID" value="RCG21396.1"/>
    <property type="molecule type" value="Genomic_DNA"/>
</dbReference>
<keyword evidence="2" id="KW-0808">Transferase</keyword>
<dbReference type="GO" id="GO:0016747">
    <property type="term" value="F:acyltransferase activity, transferring groups other than amino-acyl groups"/>
    <property type="evidence" value="ECO:0007669"/>
    <property type="project" value="InterPro"/>
</dbReference>
<gene>
    <name evidence="2" type="ORF">DTL70_18335</name>
</gene>
<dbReference type="PANTHER" id="PTHR43792:SF1">
    <property type="entry name" value="N-ACETYLTRANSFERASE DOMAIN-CONTAINING PROTEIN"/>
    <property type="match status" value="1"/>
</dbReference>
<dbReference type="PANTHER" id="PTHR43792">
    <property type="entry name" value="GNAT FAMILY, PUTATIVE (AFU_ORTHOLOGUE AFUA_3G00765)-RELATED-RELATED"/>
    <property type="match status" value="1"/>
</dbReference>
<dbReference type="PROSITE" id="PS51186">
    <property type="entry name" value="GNAT"/>
    <property type="match status" value="1"/>
</dbReference>
<feature type="domain" description="N-acetyltransferase" evidence="1">
    <location>
        <begin position="23"/>
        <end position="178"/>
    </location>
</feature>
<organism evidence="2 3">
    <name type="scientific">Streptomyces diacarni</name>
    <dbReference type="NCBI Taxonomy" id="2800381"/>
    <lineage>
        <taxon>Bacteria</taxon>
        <taxon>Bacillati</taxon>
        <taxon>Actinomycetota</taxon>
        <taxon>Actinomycetes</taxon>
        <taxon>Kitasatosporales</taxon>
        <taxon>Streptomycetaceae</taxon>
        <taxon>Streptomyces</taxon>
    </lineage>
</organism>
<dbReference type="InterPro" id="IPR000182">
    <property type="entry name" value="GNAT_dom"/>
</dbReference>
<evidence type="ECO:0000313" key="3">
    <source>
        <dbReference type="Proteomes" id="UP000252914"/>
    </source>
</evidence>
<dbReference type="SUPFAM" id="SSF55729">
    <property type="entry name" value="Acyl-CoA N-acyltransferases (Nat)"/>
    <property type="match status" value="1"/>
</dbReference>
<dbReference type="InterPro" id="IPR051531">
    <property type="entry name" value="N-acetyltransferase"/>
</dbReference>
<accession>A0A367ETE4</accession>
<dbReference type="RefSeq" id="WP_114023031.1">
    <property type="nucleotide sequence ID" value="NZ_QOIN01000046.1"/>
</dbReference>
<proteinExistence type="predicted"/>
<keyword evidence="3" id="KW-1185">Reference proteome</keyword>
<dbReference type="InterPro" id="IPR016181">
    <property type="entry name" value="Acyl_CoA_acyltransferase"/>
</dbReference>
<evidence type="ECO:0000313" key="2">
    <source>
        <dbReference type="EMBL" id="RCG21396.1"/>
    </source>
</evidence>
<dbReference type="Proteomes" id="UP000252914">
    <property type="component" value="Unassembled WGS sequence"/>
</dbReference>
<comment type="caution">
    <text evidence="2">The sequence shown here is derived from an EMBL/GenBank/DDBJ whole genome shotgun (WGS) entry which is preliminary data.</text>
</comment>